<feature type="domain" description="Thymidylate kinase-like" evidence="12">
    <location>
        <begin position="9"/>
        <end position="199"/>
    </location>
</feature>
<dbReference type="AlphaFoldDB" id="A0A948RR56"/>
<dbReference type="CDD" id="cd01672">
    <property type="entry name" value="TMPK"/>
    <property type="match status" value="1"/>
</dbReference>
<keyword evidence="6 11" id="KW-0547">Nucleotide-binding</keyword>
<dbReference type="PANTHER" id="PTHR10344:SF4">
    <property type="entry name" value="UMP-CMP KINASE 2, MITOCHONDRIAL"/>
    <property type="match status" value="1"/>
</dbReference>
<evidence type="ECO:0000256" key="2">
    <source>
        <dbReference type="ARBA" id="ARBA00012980"/>
    </source>
</evidence>
<dbReference type="Pfam" id="PF02223">
    <property type="entry name" value="Thymidylate_kin"/>
    <property type="match status" value="1"/>
</dbReference>
<dbReference type="InterPro" id="IPR039430">
    <property type="entry name" value="Thymidylate_kin-like_dom"/>
</dbReference>
<dbReference type="GO" id="GO:0005524">
    <property type="term" value="F:ATP binding"/>
    <property type="evidence" value="ECO:0007669"/>
    <property type="project" value="UniProtKB-UniRule"/>
</dbReference>
<dbReference type="HAMAP" id="MF_00165">
    <property type="entry name" value="Thymidylate_kinase"/>
    <property type="match status" value="1"/>
</dbReference>
<gene>
    <name evidence="11 13" type="primary">tmk</name>
    <name evidence="13" type="ORF">KJ970_00930</name>
</gene>
<dbReference type="InterPro" id="IPR027417">
    <property type="entry name" value="P-loop_NTPase"/>
</dbReference>
<dbReference type="FunFam" id="3.40.50.300:FF:000225">
    <property type="entry name" value="Thymidylate kinase"/>
    <property type="match status" value="1"/>
</dbReference>
<dbReference type="PANTHER" id="PTHR10344">
    <property type="entry name" value="THYMIDYLATE KINASE"/>
    <property type="match status" value="1"/>
</dbReference>
<evidence type="ECO:0000256" key="7">
    <source>
        <dbReference type="ARBA" id="ARBA00022777"/>
    </source>
</evidence>
<comment type="similarity">
    <text evidence="1 11">Belongs to the thymidylate kinase family.</text>
</comment>
<feature type="binding site" evidence="11">
    <location>
        <begin position="11"/>
        <end position="18"/>
    </location>
    <ligand>
        <name>ATP</name>
        <dbReference type="ChEBI" id="CHEBI:30616"/>
    </ligand>
</feature>
<keyword evidence="7 11" id="KW-0418">Kinase</keyword>
<dbReference type="GO" id="GO:0006227">
    <property type="term" value="P:dUDP biosynthetic process"/>
    <property type="evidence" value="ECO:0007669"/>
    <property type="project" value="TreeGrafter"/>
</dbReference>
<evidence type="ECO:0000256" key="6">
    <source>
        <dbReference type="ARBA" id="ARBA00022741"/>
    </source>
</evidence>
<evidence type="ECO:0000256" key="11">
    <source>
        <dbReference type="HAMAP-Rule" id="MF_00165"/>
    </source>
</evidence>
<evidence type="ECO:0000256" key="4">
    <source>
        <dbReference type="ARBA" id="ARBA00022679"/>
    </source>
</evidence>
<protein>
    <recommendedName>
        <fullName evidence="3 11">Thymidylate kinase</fullName>
        <ecNumber evidence="2 11">2.7.4.9</ecNumber>
    </recommendedName>
    <alternativeName>
        <fullName evidence="11">dTMP kinase</fullName>
    </alternativeName>
</protein>
<accession>A0A948RR56</accession>
<dbReference type="EMBL" id="JAHJDP010000004">
    <property type="protein sequence ID" value="MBU2689465.1"/>
    <property type="molecule type" value="Genomic_DNA"/>
</dbReference>
<evidence type="ECO:0000256" key="9">
    <source>
        <dbReference type="ARBA" id="ARBA00048743"/>
    </source>
</evidence>
<dbReference type="GO" id="GO:0004798">
    <property type="term" value="F:dTMP kinase activity"/>
    <property type="evidence" value="ECO:0007669"/>
    <property type="project" value="UniProtKB-UniRule"/>
</dbReference>
<dbReference type="SUPFAM" id="SSF52540">
    <property type="entry name" value="P-loop containing nucleoside triphosphate hydrolases"/>
    <property type="match status" value="1"/>
</dbReference>
<evidence type="ECO:0000256" key="5">
    <source>
        <dbReference type="ARBA" id="ARBA00022727"/>
    </source>
</evidence>
<dbReference type="GO" id="GO:0006233">
    <property type="term" value="P:dTDP biosynthetic process"/>
    <property type="evidence" value="ECO:0007669"/>
    <property type="project" value="InterPro"/>
</dbReference>
<evidence type="ECO:0000259" key="12">
    <source>
        <dbReference type="Pfam" id="PF02223"/>
    </source>
</evidence>
<reference evidence="13" key="1">
    <citation type="submission" date="2021-05" db="EMBL/GenBank/DDBJ databases">
        <title>Energy efficiency and biological interactions define the core microbiome of deep oligotrophic groundwater.</title>
        <authorList>
            <person name="Mehrshad M."/>
            <person name="Lopez-Fernandez M."/>
            <person name="Bell E."/>
            <person name="Bernier-Latmani R."/>
            <person name="Bertilsson S."/>
            <person name="Dopson M."/>
        </authorList>
    </citation>
    <scope>NUCLEOTIDE SEQUENCE</scope>
    <source>
        <strain evidence="13">Modern_marine.mb.64</strain>
    </source>
</reference>
<comment type="function">
    <text evidence="10 11">Phosphorylation of dTMP to form dTDP in both de novo and salvage pathways of dTTP synthesis.</text>
</comment>
<evidence type="ECO:0000256" key="8">
    <source>
        <dbReference type="ARBA" id="ARBA00022840"/>
    </source>
</evidence>
<evidence type="ECO:0000256" key="1">
    <source>
        <dbReference type="ARBA" id="ARBA00009776"/>
    </source>
</evidence>
<dbReference type="EC" id="2.7.4.9" evidence="2 11"/>
<name>A0A948RR56_UNCEI</name>
<evidence type="ECO:0000313" key="14">
    <source>
        <dbReference type="Proteomes" id="UP000777784"/>
    </source>
</evidence>
<dbReference type="GO" id="GO:0006235">
    <property type="term" value="P:dTTP biosynthetic process"/>
    <property type="evidence" value="ECO:0007669"/>
    <property type="project" value="UniProtKB-UniRule"/>
</dbReference>
<evidence type="ECO:0000256" key="3">
    <source>
        <dbReference type="ARBA" id="ARBA00017144"/>
    </source>
</evidence>
<keyword evidence="5 11" id="KW-0545">Nucleotide biosynthesis</keyword>
<evidence type="ECO:0000256" key="10">
    <source>
        <dbReference type="ARBA" id="ARBA00057735"/>
    </source>
</evidence>
<comment type="caution">
    <text evidence="13">The sequence shown here is derived from an EMBL/GenBank/DDBJ whole genome shotgun (WGS) entry which is preliminary data.</text>
</comment>
<keyword evidence="4 11" id="KW-0808">Transferase</keyword>
<keyword evidence="8 11" id="KW-0067">ATP-binding</keyword>
<dbReference type="GO" id="GO:0005829">
    <property type="term" value="C:cytosol"/>
    <property type="evidence" value="ECO:0007669"/>
    <property type="project" value="TreeGrafter"/>
</dbReference>
<dbReference type="NCBIfam" id="TIGR00041">
    <property type="entry name" value="DTMP_kinase"/>
    <property type="match status" value="1"/>
</dbReference>
<dbReference type="InterPro" id="IPR018094">
    <property type="entry name" value="Thymidylate_kinase"/>
</dbReference>
<comment type="catalytic activity">
    <reaction evidence="9 11">
        <text>dTMP + ATP = dTDP + ADP</text>
        <dbReference type="Rhea" id="RHEA:13517"/>
        <dbReference type="ChEBI" id="CHEBI:30616"/>
        <dbReference type="ChEBI" id="CHEBI:58369"/>
        <dbReference type="ChEBI" id="CHEBI:63528"/>
        <dbReference type="ChEBI" id="CHEBI:456216"/>
        <dbReference type="EC" id="2.7.4.9"/>
    </reaction>
</comment>
<organism evidence="13 14">
    <name type="scientific">Eiseniibacteriota bacterium</name>
    <dbReference type="NCBI Taxonomy" id="2212470"/>
    <lineage>
        <taxon>Bacteria</taxon>
        <taxon>Candidatus Eiseniibacteriota</taxon>
    </lineage>
</organism>
<proteinExistence type="inferred from homology"/>
<dbReference type="Proteomes" id="UP000777784">
    <property type="component" value="Unassembled WGS sequence"/>
</dbReference>
<evidence type="ECO:0000313" key="13">
    <source>
        <dbReference type="EMBL" id="MBU2689465.1"/>
    </source>
</evidence>
<dbReference type="Gene3D" id="3.40.50.300">
    <property type="entry name" value="P-loop containing nucleotide triphosphate hydrolases"/>
    <property type="match status" value="1"/>
</dbReference>
<sequence length="229" mass="25018">MSRGVFISFEGGEGSGKSTQILRLAESLKSSGFQVVVCREPGGTPLGEAVRDLLLKIRKDPPAALTELLLLESSRSHLVQQVILPALKEGRIVLCDRYADASMAYQWGGRGLASDLVRNLNKTATGGLTPDRTVLLDMDPSEGRRRQGRAGMDTDRMESENLEFHSKVRCAYLSLAKEEPGRFIVVDAAQGIDQLAEEILRQVQPYCLERLTPSGKTFGKTEGGIHHAP</sequence>